<dbReference type="Proteomes" id="UP000266723">
    <property type="component" value="Unassembled WGS sequence"/>
</dbReference>
<evidence type="ECO:0000256" key="1">
    <source>
        <dbReference type="SAM" id="MobiDB-lite"/>
    </source>
</evidence>
<name>A0ABQ7BH47_BRACR</name>
<reference evidence="2 3" key="1">
    <citation type="journal article" date="2020" name="BMC Genomics">
        <title>Intraspecific diversification of the crop wild relative Brassica cretica Lam. using demographic model selection.</title>
        <authorList>
            <person name="Kioukis A."/>
            <person name="Michalopoulou V.A."/>
            <person name="Briers L."/>
            <person name="Pirintsos S."/>
            <person name="Studholme D.J."/>
            <person name="Pavlidis P."/>
            <person name="Sarris P.F."/>
        </authorList>
    </citation>
    <scope>NUCLEOTIDE SEQUENCE [LARGE SCALE GENOMIC DNA]</scope>
    <source>
        <strain evidence="3">cv. PFS-1207/04</strain>
    </source>
</reference>
<accession>A0ABQ7BH47</accession>
<feature type="region of interest" description="Disordered" evidence="1">
    <location>
        <begin position="476"/>
        <end position="502"/>
    </location>
</feature>
<evidence type="ECO:0008006" key="4">
    <source>
        <dbReference type="Google" id="ProtNLM"/>
    </source>
</evidence>
<dbReference type="EMBL" id="QGKV02001507">
    <property type="protein sequence ID" value="KAF3531260.1"/>
    <property type="molecule type" value="Genomic_DNA"/>
</dbReference>
<sequence>MDDWFSYHCVPKKEKLSHAIRQLTGSAYKWWKGVDGARWKSQRKDIKMWEDLKEAMIRKYVSSFPTPEIRESLIHQVQIRPNQGHTVFYDQSQPYEVQKTMGRKNFVSQDTLARHKEKSDKPIFQENAKDVKTGSEVQKDTISTSLLRSKVVHDLSLRDKEILNPKEEEPSSQGATLLMEQKLVQDTMQSMLLKEEKPVIKVSHQVPRKEPDHKLSHEPPHKWKPKIELRVVQMPRLKVSFSDLKMPKTLDYPGSSWPDDYLSWERTMDDWFTYYGVPKKERIAHAIKQLSGKAYSWWKRVDKTHGKSPEEVVTNWKDLKDVMIRKYVTTLPTQETRRKYPRRFSNGVSKEAKKVVPQQGHRSLIYQDQIRPSQMPTVLYDKSQPYEVPKTMERKKFVSQDTLARHKEKSDKPIFQEKTKVSPILDKFVYKSSPTGMSHLSLSKDAKTGPEVQKYTISTSLLRSKVVHDLSLRDKEILNPKEEEPSSQGIKEHEFKGEEPPGATLVMEQKLVQDTMQSMLLKEAKPGEQMKAICLLKFQGNNQTISSAMNHLISGSLKLN</sequence>
<evidence type="ECO:0000313" key="2">
    <source>
        <dbReference type="EMBL" id="KAF3531260.1"/>
    </source>
</evidence>
<keyword evidence="3" id="KW-1185">Reference proteome</keyword>
<gene>
    <name evidence="2" type="ORF">DY000_02038039</name>
</gene>
<evidence type="ECO:0000313" key="3">
    <source>
        <dbReference type="Proteomes" id="UP000266723"/>
    </source>
</evidence>
<comment type="caution">
    <text evidence="2">The sequence shown here is derived from an EMBL/GenBank/DDBJ whole genome shotgun (WGS) entry which is preliminary data.</text>
</comment>
<feature type="compositionally biased region" description="Basic and acidic residues" evidence="1">
    <location>
        <begin position="476"/>
        <end position="499"/>
    </location>
</feature>
<organism evidence="2 3">
    <name type="scientific">Brassica cretica</name>
    <name type="common">Mustard</name>
    <dbReference type="NCBI Taxonomy" id="69181"/>
    <lineage>
        <taxon>Eukaryota</taxon>
        <taxon>Viridiplantae</taxon>
        <taxon>Streptophyta</taxon>
        <taxon>Embryophyta</taxon>
        <taxon>Tracheophyta</taxon>
        <taxon>Spermatophyta</taxon>
        <taxon>Magnoliopsida</taxon>
        <taxon>eudicotyledons</taxon>
        <taxon>Gunneridae</taxon>
        <taxon>Pentapetalae</taxon>
        <taxon>rosids</taxon>
        <taxon>malvids</taxon>
        <taxon>Brassicales</taxon>
        <taxon>Brassicaceae</taxon>
        <taxon>Brassiceae</taxon>
        <taxon>Brassica</taxon>
    </lineage>
</organism>
<proteinExistence type="predicted"/>
<protein>
    <recommendedName>
        <fullName evidence="4">Retrotransposon gag domain-containing protein</fullName>
    </recommendedName>
</protein>